<organism evidence="2 3">
    <name type="scientific">Jejuia pallidilutea</name>
    <dbReference type="NCBI Taxonomy" id="504487"/>
    <lineage>
        <taxon>Bacteria</taxon>
        <taxon>Pseudomonadati</taxon>
        <taxon>Bacteroidota</taxon>
        <taxon>Flavobacteriia</taxon>
        <taxon>Flavobacteriales</taxon>
        <taxon>Flavobacteriaceae</taxon>
        <taxon>Jejuia</taxon>
    </lineage>
</organism>
<dbReference type="AlphaFoldDB" id="A0A090WF09"/>
<evidence type="ECO:0000313" key="3">
    <source>
        <dbReference type="Proteomes" id="UP000029641"/>
    </source>
</evidence>
<sequence length="46" mass="5064">MKIAIIGTGNLGSSIAKGLISNKSFTSLYLSDKTQQQLKFLMKRTM</sequence>
<dbReference type="InterPro" id="IPR028939">
    <property type="entry name" value="P5C_Rdtase_cat_N"/>
</dbReference>
<feature type="domain" description="Pyrroline-5-carboxylate reductase catalytic N-terminal" evidence="1">
    <location>
        <begin position="2"/>
        <end position="29"/>
    </location>
</feature>
<gene>
    <name evidence="2" type="ORF">JCM19301_692</name>
</gene>
<dbReference type="EMBL" id="BBNR01000003">
    <property type="protein sequence ID" value="GAL66127.1"/>
    <property type="molecule type" value="Genomic_DNA"/>
</dbReference>
<accession>A0A090WF09</accession>
<evidence type="ECO:0000259" key="1">
    <source>
        <dbReference type="Pfam" id="PF03807"/>
    </source>
</evidence>
<dbReference type="SUPFAM" id="SSF51735">
    <property type="entry name" value="NAD(P)-binding Rossmann-fold domains"/>
    <property type="match status" value="1"/>
</dbReference>
<name>A0A090WF09_9FLAO</name>
<protein>
    <recommendedName>
        <fullName evidence="1">Pyrroline-5-carboxylate reductase catalytic N-terminal domain-containing protein</fullName>
    </recommendedName>
</protein>
<evidence type="ECO:0000313" key="2">
    <source>
        <dbReference type="EMBL" id="GAL66127.1"/>
    </source>
</evidence>
<dbReference type="Pfam" id="PF03807">
    <property type="entry name" value="F420_oxidored"/>
    <property type="match status" value="1"/>
</dbReference>
<dbReference type="Gene3D" id="3.40.50.720">
    <property type="entry name" value="NAD(P)-binding Rossmann-like Domain"/>
    <property type="match status" value="1"/>
</dbReference>
<dbReference type="InterPro" id="IPR036291">
    <property type="entry name" value="NAD(P)-bd_dom_sf"/>
</dbReference>
<proteinExistence type="predicted"/>
<comment type="caution">
    <text evidence="2">The sequence shown here is derived from an EMBL/GenBank/DDBJ whole genome shotgun (WGS) entry which is preliminary data.</text>
</comment>
<reference evidence="2 3" key="1">
    <citation type="journal article" date="2014" name="Genome Announc.">
        <title>Draft Genome Sequence of Marine Flavobacterium Jejuia pallidilutea Strain 11shimoA1 and Pigmentation Mutants.</title>
        <authorList>
            <person name="Takatani N."/>
            <person name="Nakanishi M."/>
            <person name="Meirelles P."/>
            <person name="Mino S."/>
            <person name="Suda W."/>
            <person name="Oshima K."/>
            <person name="Hattori M."/>
            <person name="Ohkuma M."/>
            <person name="Hosokawa M."/>
            <person name="Miyashita K."/>
            <person name="Thompson F.L."/>
            <person name="Niwa A."/>
            <person name="Sawabe T."/>
            <person name="Sawabe T."/>
        </authorList>
    </citation>
    <scope>NUCLEOTIDE SEQUENCE [LARGE SCALE GENOMIC DNA]</scope>
    <source>
        <strain evidence="2 3">JCM 19301</strain>
    </source>
</reference>
<dbReference type="Proteomes" id="UP000029641">
    <property type="component" value="Unassembled WGS sequence"/>
</dbReference>